<reference evidence="1 2" key="1">
    <citation type="submission" date="2024-02" db="EMBL/GenBank/DDBJ databases">
        <title>de novo genome assembly of Solanum bulbocastanum strain 11H21.</title>
        <authorList>
            <person name="Hosaka A.J."/>
        </authorList>
    </citation>
    <scope>NUCLEOTIDE SEQUENCE [LARGE SCALE GENOMIC DNA]</scope>
    <source>
        <tissue evidence="1">Young leaves</tissue>
    </source>
</reference>
<sequence length="151" mass="17397">MSENFEFAHKRSRRIDPHKSQLLSVNHFSICCQSVVSCHGRDDNKGTTFRREYGSVSNLSVCLLVPPIWPGLPRANKLSFSKQYNQKNNLLRKRLSTPISFGGLQVPLLPEAGFDLLSKFLTYDPHKRITALNHEWFREFPLPESKENMPL</sequence>
<evidence type="ECO:0000313" key="1">
    <source>
        <dbReference type="EMBL" id="KAK6791720.1"/>
    </source>
</evidence>
<dbReference type="Proteomes" id="UP001371456">
    <property type="component" value="Unassembled WGS sequence"/>
</dbReference>
<dbReference type="InterPro" id="IPR011009">
    <property type="entry name" value="Kinase-like_dom_sf"/>
</dbReference>
<name>A0AAN8TPY8_SOLBU</name>
<protein>
    <submittedName>
        <fullName evidence="1">Uncharacterized protein</fullName>
    </submittedName>
</protein>
<proteinExistence type="predicted"/>
<dbReference type="SUPFAM" id="SSF56112">
    <property type="entry name" value="Protein kinase-like (PK-like)"/>
    <property type="match status" value="1"/>
</dbReference>
<evidence type="ECO:0000313" key="2">
    <source>
        <dbReference type="Proteomes" id="UP001371456"/>
    </source>
</evidence>
<accession>A0AAN8TPY8</accession>
<gene>
    <name evidence="1" type="ORF">RDI58_010801</name>
</gene>
<dbReference type="EMBL" id="JBANQN010000004">
    <property type="protein sequence ID" value="KAK6791720.1"/>
    <property type="molecule type" value="Genomic_DNA"/>
</dbReference>
<keyword evidence="2" id="KW-1185">Reference proteome</keyword>
<dbReference type="Gene3D" id="1.10.510.10">
    <property type="entry name" value="Transferase(Phosphotransferase) domain 1"/>
    <property type="match status" value="1"/>
</dbReference>
<dbReference type="AlphaFoldDB" id="A0AAN8TPY8"/>
<comment type="caution">
    <text evidence="1">The sequence shown here is derived from an EMBL/GenBank/DDBJ whole genome shotgun (WGS) entry which is preliminary data.</text>
</comment>
<organism evidence="1 2">
    <name type="scientific">Solanum bulbocastanum</name>
    <name type="common">Wild potato</name>
    <dbReference type="NCBI Taxonomy" id="147425"/>
    <lineage>
        <taxon>Eukaryota</taxon>
        <taxon>Viridiplantae</taxon>
        <taxon>Streptophyta</taxon>
        <taxon>Embryophyta</taxon>
        <taxon>Tracheophyta</taxon>
        <taxon>Spermatophyta</taxon>
        <taxon>Magnoliopsida</taxon>
        <taxon>eudicotyledons</taxon>
        <taxon>Gunneridae</taxon>
        <taxon>Pentapetalae</taxon>
        <taxon>asterids</taxon>
        <taxon>lamiids</taxon>
        <taxon>Solanales</taxon>
        <taxon>Solanaceae</taxon>
        <taxon>Solanoideae</taxon>
        <taxon>Solaneae</taxon>
        <taxon>Solanum</taxon>
    </lineage>
</organism>